<feature type="domain" description="PPIase FKBP-type" evidence="7">
    <location>
        <begin position="193"/>
        <end position="246"/>
    </location>
</feature>
<comment type="similarity">
    <text evidence="5">Belongs to the FKBP-type PPIase family.</text>
</comment>
<keyword evidence="9" id="KW-1185">Reference proteome</keyword>
<proteinExistence type="inferred from homology"/>
<evidence type="ECO:0000259" key="7">
    <source>
        <dbReference type="PROSITE" id="PS50059"/>
    </source>
</evidence>
<organism evidence="8 9">
    <name type="scientific">Nonomuraea corallina</name>
    <dbReference type="NCBI Taxonomy" id="2989783"/>
    <lineage>
        <taxon>Bacteria</taxon>
        <taxon>Bacillati</taxon>
        <taxon>Actinomycetota</taxon>
        <taxon>Actinomycetes</taxon>
        <taxon>Streptosporangiales</taxon>
        <taxon>Streptosporangiaceae</taxon>
        <taxon>Nonomuraea</taxon>
    </lineage>
</organism>
<dbReference type="InterPro" id="IPR001179">
    <property type="entry name" value="PPIase_FKBP_dom"/>
</dbReference>
<name>A0ABT4S9B8_9ACTN</name>
<dbReference type="InterPro" id="IPR046357">
    <property type="entry name" value="PPIase_dom_sf"/>
</dbReference>
<dbReference type="SUPFAM" id="SSF54534">
    <property type="entry name" value="FKBP-like"/>
    <property type="match status" value="2"/>
</dbReference>
<evidence type="ECO:0000256" key="3">
    <source>
        <dbReference type="ARBA" id="ARBA00023235"/>
    </source>
</evidence>
<gene>
    <name evidence="8" type="ORF">OUY22_10290</name>
</gene>
<evidence type="ECO:0000313" key="9">
    <source>
        <dbReference type="Proteomes" id="UP001144036"/>
    </source>
</evidence>
<dbReference type="Proteomes" id="UP001144036">
    <property type="component" value="Unassembled WGS sequence"/>
</dbReference>
<accession>A0ABT4S9B8</accession>
<evidence type="ECO:0000256" key="4">
    <source>
        <dbReference type="PROSITE-ProRule" id="PRU00277"/>
    </source>
</evidence>
<feature type="signal peptide" evidence="6">
    <location>
        <begin position="1"/>
        <end position="20"/>
    </location>
</feature>
<evidence type="ECO:0000313" key="8">
    <source>
        <dbReference type="EMBL" id="MDA0633808.1"/>
    </source>
</evidence>
<dbReference type="GO" id="GO:0003755">
    <property type="term" value="F:peptidyl-prolyl cis-trans isomerase activity"/>
    <property type="evidence" value="ECO:0007669"/>
    <property type="project" value="UniProtKB-EC"/>
</dbReference>
<dbReference type="PROSITE" id="PS50059">
    <property type="entry name" value="FKBP_PPIASE"/>
    <property type="match status" value="1"/>
</dbReference>
<evidence type="ECO:0000256" key="6">
    <source>
        <dbReference type="SAM" id="SignalP"/>
    </source>
</evidence>
<comment type="catalytic activity">
    <reaction evidence="1 4 5">
        <text>[protein]-peptidylproline (omega=180) = [protein]-peptidylproline (omega=0)</text>
        <dbReference type="Rhea" id="RHEA:16237"/>
        <dbReference type="Rhea" id="RHEA-COMP:10747"/>
        <dbReference type="Rhea" id="RHEA-COMP:10748"/>
        <dbReference type="ChEBI" id="CHEBI:83833"/>
        <dbReference type="ChEBI" id="CHEBI:83834"/>
        <dbReference type="EC" id="5.2.1.8"/>
    </reaction>
</comment>
<dbReference type="PROSITE" id="PS51257">
    <property type="entry name" value="PROKAR_LIPOPROTEIN"/>
    <property type="match status" value="1"/>
</dbReference>
<dbReference type="Pfam" id="PF00254">
    <property type="entry name" value="FKBP_C"/>
    <property type="match status" value="1"/>
</dbReference>
<feature type="chain" id="PRO_5047019556" description="Peptidyl-prolyl cis-trans isomerase" evidence="6">
    <location>
        <begin position="21"/>
        <end position="268"/>
    </location>
</feature>
<keyword evidence="3 4" id="KW-0413">Isomerase</keyword>
<reference evidence="8" key="1">
    <citation type="submission" date="2022-11" db="EMBL/GenBank/DDBJ databases">
        <title>Nonomuraea corallina sp. nov., a new species of the genus Nonomuraea isolated from sea side sediment in Thai sea.</title>
        <authorList>
            <person name="Ngamcharungchit C."/>
            <person name="Matsumoto A."/>
            <person name="Suriyachadkun C."/>
            <person name="Panbangred W."/>
            <person name="Inahashi Y."/>
            <person name="Intra B."/>
        </authorList>
    </citation>
    <scope>NUCLEOTIDE SEQUENCE</scope>
    <source>
        <strain evidence="8">MCN248</strain>
    </source>
</reference>
<evidence type="ECO:0000256" key="2">
    <source>
        <dbReference type="ARBA" id="ARBA00023110"/>
    </source>
</evidence>
<evidence type="ECO:0000256" key="5">
    <source>
        <dbReference type="RuleBase" id="RU003915"/>
    </source>
</evidence>
<dbReference type="EMBL" id="JAPNNL010000028">
    <property type="protein sequence ID" value="MDA0633808.1"/>
    <property type="molecule type" value="Genomic_DNA"/>
</dbReference>
<protein>
    <recommendedName>
        <fullName evidence="5">Peptidyl-prolyl cis-trans isomerase</fullName>
        <ecNumber evidence="5">5.2.1.8</ecNumber>
    </recommendedName>
</protein>
<evidence type="ECO:0000256" key="1">
    <source>
        <dbReference type="ARBA" id="ARBA00000971"/>
    </source>
</evidence>
<keyword evidence="2 4" id="KW-0697">Rotamase</keyword>
<dbReference type="EC" id="5.2.1.8" evidence="5"/>
<comment type="caution">
    <text evidence="8">The sequence shown here is derived from an EMBL/GenBank/DDBJ whole genome shotgun (WGS) entry which is preliminary data.</text>
</comment>
<dbReference type="RefSeq" id="WP_270154609.1">
    <property type="nucleotide sequence ID" value="NZ_JAPNNL010000028.1"/>
</dbReference>
<sequence>MRLLWPAVLLLAASCGAAPAAAPMPEVKGGFGVRPQVTVPGGRPGHRVRMAVLVAGRGRLTSPGDVVLADVEIRRWQDNVSRLSTYETHRPVAVVLDGRPLPRAWREAVAGRAAGSRVLLVGPAAQVLGPDLRADTEGLRPDEPLVAVIDVLGGYPPDARLVGRPLPTPPADLTPQAPARTLIGGSGDAVRAGSKVVVQYVAVAWPSRTVADSSYRAGGPAAFTLARDGAPAGWVEGLRGQRVGGRVAFGSPAAGLLYVVDIVDCVNC</sequence>
<dbReference type="Gene3D" id="3.10.50.40">
    <property type="match status" value="2"/>
</dbReference>
<keyword evidence="6" id="KW-0732">Signal</keyword>